<feature type="region of interest" description="Disordered" evidence="1">
    <location>
        <begin position="374"/>
        <end position="394"/>
    </location>
</feature>
<gene>
    <name evidence="2" type="ORF">ATNIH1004_001855</name>
</gene>
<accession>A0A5M9M7C3</accession>
<feature type="compositionally biased region" description="Basic residues" evidence="1">
    <location>
        <begin position="435"/>
        <end position="451"/>
    </location>
</feature>
<evidence type="ECO:0000313" key="2">
    <source>
        <dbReference type="EMBL" id="KAA8641390.1"/>
    </source>
</evidence>
<feature type="compositionally biased region" description="Polar residues" evidence="1">
    <location>
        <begin position="177"/>
        <end position="194"/>
    </location>
</feature>
<feature type="compositionally biased region" description="Polar residues" evidence="1">
    <location>
        <begin position="384"/>
        <end position="394"/>
    </location>
</feature>
<dbReference type="EMBL" id="QUQM01000010">
    <property type="protein sequence ID" value="KAA8641390.1"/>
    <property type="molecule type" value="Genomic_DNA"/>
</dbReference>
<evidence type="ECO:0000256" key="1">
    <source>
        <dbReference type="SAM" id="MobiDB-lite"/>
    </source>
</evidence>
<dbReference type="OrthoDB" id="4369561at2759"/>
<feature type="region of interest" description="Disordered" evidence="1">
    <location>
        <begin position="11"/>
        <end position="30"/>
    </location>
</feature>
<dbReference type="InterPro" id="IPR009057">
    <property type="entry name" value="Homeodomain-like_sf"/>
</dbReference>
<name>A0A5M9M7C3_9EURO</name>
<proteinExistence type="predicted"/>
<evidence type="ECO:0000313" key="3">
    <source>
        <dbReference type="Proteomes" id="UP000324241"/>
    </source>
</evidence>
<organism evidence="2 3">
    <name type="scientific">Aspergillus tanneri</name>
    <dbReference type="NCBI Taxonomy" id="1220188"/>
    <lineage>
        <taxon>Eukaryota</taxon>
        <taxon>Fungi</taxon>
        <taxon>Dikarya</taxon>
        <taxon>Ascomycota</taxon>
        <taxon>Pezizomycotina</taxon>
        <taxon>Eurotiomycetes</taxon>
        <taxon>Eurotiomycetidae</taxon>
        <taxon>Eurotiales</taxon>
        <taxon>Aspergillaceae</taxon>
        <taxon>Aspergillus</taxon>
        <taxon>Aspergillus subgen. Circumdati</taxon>
    </lineage>
</organism>
<dbReference type="Gene3D" id="1.10.10.60">
    <property type="entry name" value="Homeodomain-like"/>
    <property type="match status" value="1"/>
</dbReference>
<dbReference type="CDD" id="cd00167">
    <property type="entry name" value="SANT"/>
    <property type="match status" value="1"/>
</dbReference>
<feature type="region of interest" description="Disordered" evidence="1">
    <location>
        <begin position="296"/>
        <end position="321"/>
    </location>
</feature>
<feature type="region of interest" description="Disordered" evidence="1">
    <location>
        <begin position="428"/>
        <end position="451"/>
    </location>
</feature>
<protein>
    <recommendedName>
        <fullName evidence="4">Myb-like domain-containing protein</fullName>
    </recommendedName>
</protein>
<evidence type="ECO:0008006" key="4">
    <source>
        <dbReference type="Google" id="ProtNLM"/>
    </source>
</evidence>
<dbReference type="RefSeq" id="XP_033420752.1">
    <property type="nucleotide sequence ID" value="XM_033566550.1"/>
</dbReference>
<comment type="caution">
    <text evidence="2">The sequence shown here is derived from an EMBL/GenBank/DDBJ whole genome shotgun (WGS) entry which is preliminary data.</text>
</comment>
<reference evidence="2 3" key="1">
    <citation type="submission" date="2019-08" db="EMBL/GenBank/DDBJ databases">
        <title>The genome sequence of a newly discovered highly antifungal drug resistant Aspergillus species, Aspergillus tanneri NIH 1004.</title>
        <authorList>
            <person name="Mounaud S."/>
            <person name="Singh I."/>
            <person name="Joardar V."/>
            <person name="Pakala S."/>
            <person name="Pakala S."/>
            <person name="Venepally P."/>
            <person name="Chung J.K."/>
            <person name="Losada L."/>
            <person name="Nierman W.C."/>
        </authorList>
    </citation>
    <scope>NUCLEOTIDE SEQUENCE [LARGE SCALE GENOMIC DNA]</scope>
    <source>
        <strain evidence="2 3">NIH1004</strain>
    </source>
</reference>
<feature type="compositionally biased region" description="Basic and acidic residues" evidence="1">
    <location>
        <begin position="210"/>
        <end position="223"/>
    </location>
</feature>
<dbReference type="InterPro" id="IPR001005">
    <property type="entry name" value="SANT/Myb"/>
</dbReference>
<dbReference type="Pfam" id="PF13921">
    <property type="entry name" value="Myb_DNA-bind_6"/>
    <property type="match status" value="1"/>
</dbReference>
<dbReference type="AlphaFoldDB" id="A0A5M9M7C3"/>
<dbReference type="VEuPathDB" id="FungiDB:EYZ11_010443"/>
<dbReference type="Proteomes" id="UP000324241">
    <property type="component" value="Unassembled WGS sequence"/>
</dbReference>
<sequence>MWVNLDQIEFYHGPSNQPPSAREKQPPTYDTQFQCSLPTMPDFVQEPTNIPEYPTPLAQESSSTGMTHAWNSFDIEMSDFCNIAAPQSQMTTEMEPVVTADLSSILDTPLGLASYPLSFSEPAVFVDSATTTPSTTQQLDHIPVHVQKISSSNALPDVKDAGTPLLLSASCETASEQASNASRRMSTCDDSQQEPALPHTGTRHLSFADPGRRDEDTACELHHALHPGENPSSRATDVPERTEDGCSSGRSASVVDGPEYYPSIAVVVPAPSWKQGRVTRASTRAAAAACKKRLRSGNISGGNHRGADVIPGAERPRRKKKTRAAVRSLSSPLGDPICGSCHCSPNIYEIRGNAILTVESNSGSKPAYYFTFVPDARPTPSTPPQADSSGKQRLYSSDENALLVRLKEREGMPWSEIAEHFPDRNVSSLQVHYSTKLRHKASSRSRKRRRR</sequence>
<dbReference type="GeneID" id="54324557"/>
<dbReference type="SUPFAM" id="SSF46689">
    <property type="entry name" value="Homeodomain-like"/>
    <property type="match status" value="1"/>
</dbReference>
<feature type="region of interest" description="Disordered" evidence="1">
    <location>
        <begin position="177"/>
        <end position="253"/>
    </location>
</feature>